<feature type="region of interest" description="Disordered" evidence="1">
    <location>
        <begin position="1"/>
        <end position="36"/>
    </location>
</feature>
<dbReference type="Gramene" id="TKW37253">
    <property type="protein sequence ID" value="TKW37253"/>
    <property type="gene ID" value="SEVIR_1G035950v2"/>
</dbReference>
<dbReference type="AlphaFoldDB" id="A0A4U6W741"/>
<evidence type="ECO:0000256" key="1">
    <source>
        <dbReference type="SAM" id="MobiDB-lite"/>
    </source>
</evidence>
<evidence type="ECO:0000313" key="2">
    <source>
        <dbReference type="EMBL" id="TKW37253.1"/>
    </source>
</evidence>
<name>A0A4U6W741_SETVI</name>
<reference evidence="2" key="1">
    <citation type="submission" date="2019-03" db="EMBL/GenBank/DDBJ databases">
        <title>WGS assembly of Setaria viridis.</title>
        <authorList>
            <person name="Huang P."/>
            <person name="Jenkins J."/>
            <person name="Grimwood J."/>
            <person name="Barry K."/>
            <person name="Healey A."/>
            <person name="Mamidi S."/>
            <person name="Sreedasyam A."/>
            <person name="Shu S."/>
            <person name="Feldman M."/>
            <person name="Wu J."/>
            <person name="Yu Y."/>
            <person name="Chen C."/>
            <person name="Johnson J."/>
            <person name="Rokhsar D."/>
            <person name="Baxter I."/>
            <person name="Schmutz J."/>
            <person name="Brutnell T."/>
            <person name="Kellogg E."/>
        </authorList>
    </citation>
    <scope>NUCLEOTIDE SEQUENCE [LARGE SCALE GENOMIC DNA]</scope>
</reference>
<organism evidence="2 3">
    <name type="scientific">Setaria viridis</name>
    <name type="common">Green bristlegrass</name>
    <name type="synonym">Setaria italica subsp. viridis</name>
    <dbReference type="NCBI Taxonomy" id="4556"/>
    <lineage>
        <taxon>Eukaryota</taxon>
        <taxon>Viridiplantae</taxon>
        <taxon>Streptophyta</taxon>
        <taxon>Embryophyta</taxon>
        <taxon>Tracheophyta</taxon>
        <taxon>Spermatophyta</taxon>
        <taxon>Magnoliopsida</taxon>
        <taxon>Liliopsida</taxon>
        <taxon>Poales</taxon>
        <taxon>Poaceae</taxon>
        <taxon>PACMAD clade</taxon>
        <taxon>Panicoideae</taxon>
        <taxon>Panicodae</taxon>
        <taxon>Paniceae</taxon>
        <taxon>Cenchrinae</taxon>
        <taxon>Setaria</taxon>
    </lineage>
</organism>
<keyword evidence="3" id="KW-1185">Reference proteome</keyword>
<dbReference type="EMBL" id="CM016552">
    <property type="protein sequence ID" value="TKW37253.1"/>
    <property type="molecule type" value="Genomic_DNA"/>
</dbReference>
<proteinExistence type="predicted"/>
<accession>A0A4U6W741</accession>
<sequence length="161" mass="17979">MRSTALPLQPSVGAPPRRRPSASPPLRPRPHSQPAAAIPVQALLPPSAYPSLSRSTAAVSIYNDTTSAASSGIWIHHGTSTPSTSWICWALGEDNLRTSIKFTRSNRSQCLYEEKKSEHTSTLPNAEKVGQILEGYENWCKVEFRMEQQVQEKRERIKREL</sequence>
<gene>
    <name evidence="2" type="ORF">SEVIR_1G035950v2</name>
</gene>
<evidence type="ECO:0000313" key="3">
    <source>
        <dbReference type="Proteomes" id="UP000298652"/>
    </source>
</evidence>
<protein>
    <submittedName>
        <fullName evidence="2">Uncharacterized protein</fullName>
    </submittedName>
</protein>
<dbReference type="Proteomes" id="UP000298652">
    <property type="component" value="Chromosome 1"/>
</dbReference>